<dbReference type="EMBL" id="MVBM01000013">
    <property type="protein sequence ID" value="OOK64107.1"/>
    <property type="molecule type" value="Genomic_DNA"/>
</dbReference>
<name>A0A1V3WAV4_MYCKA</name>
<evidence type="ECO:0000313" key="2">
    <source>
        <dbReference type="EMBL" id="OOK64107.1"/>
    </source>
</evidence>
<protein>
    <submittedName>
        <fullName evidence="2">ATPase involved in chromosome partitioning domain protein</fullName>
    </submittedName>
</protein>
<organism evidence="2 3">
    <name type="scientific">Mycobacterium kansasii</name>
    <dbReference type="NCBI Taxonomy" id="1768"/>
    <lineage>
        <taxon>Bacteria</taxon>
        <taxon>Bacillati</taxon>
        <taxon>Actinomycetota</taxon>
        <taxon>Actinomycetes</taxon>
        <taxon>Mycobacteriales</taxon>
        <taxon>Mycobacteriaceae</taxon>
        <taxon>Mycobacterium</taxon>
    </lineage>
</organism>
<feature type="region of interest" description="Disordered" evidence="1">
    <location>
        <begin position="26"/>
        <end position="47"/>
    </location>
</feature>
<proteinExistence type="predicted"/>
<evidence type="ECO:0000256" key="1">
    <source>
        <dbReference type="SAM" id="MobiDB-lite"/>
    </source>
</evidence>
<dbReference type="AlphaFoldDB" id="A0A1V3WAV4"/>
<accession>A0A1V3WAV4</accession>
<gene>
    <name evidence="2" type="ORF">BZL30_9252</name>
</gene>
<comment type="caution">
    <text evidence="2">The sequence shown here is derived from an EMBL/GenBank/DDBJ whole genome shotgun (WGS) entry which is preliminary data.</text>
</comment>
<sequence>MRSAAPDQESPAAAVRSGRLRCRCRGGRSYPVAADGDGRQGGHRRKV</sequence>
<evidence type="ECO:0000313" key="3">
    <source>
        <dbReference type="Proteomes" id="UP000189229"/>
    </source>
</evidence>
<reference evidence="2 3" key="1">
    <citation type="submission" date="2017-02" db="EMBL/GenBank/DDBJ databases">
        <title>Complete genome sequences of Mycobacterium kansasii strains isolated from rhesus macaques.</title>
        <authorList>
            <person name="Panda A."/>
            <person name="Nagaraj S."/>
            <person name="Zhao X."/>
            <person name="Tettelin H."/>
            <person name="Detolla L.J."/>
        </authorList>
    </citation>
    <scope>NUCLEOTIDE SEQUENCE [LARGE SCALE GENOMIC DNA]</scope>
    <source>
        <strain evidence="2 3">11-3813</strain>
    </source>
</reference>
<dbReference type="Proteomes" id="UP000189229">
    <property type="component" value="Unassembled WGS sequence"/>
</dbReference>